<accession>U5BXB6</accession>
<feature type="region of interest" description="Disordered" evidence="1">
    <location>
        <begin position="1"/>
        <end position="22"/>
    </location>
</feature>
<organism evidence="2 3">
    <name type="scientific">Rhodonellum psychrophilum GCM71 = DSM 17998</name>
    <dbReference type="NCBI Taxonomy" id="1123057"/>
    <lineage>
        <taxon>Bacteria</taxon>
        <taxon>Pseudomonadati</taxon>
        <taxon>Bacteroidota</taxon>
        <taxon>Cytophagia</taxon>
        <taxon>Cytophagales</taxon>
        <taxon>Cytophagaceae</taxon>
        <taxon>Rhodonellum</taxon>
    </lineage>
</organism>
<name>U5BXB6_9BACT</name>
<sequence>MIFRNKRAELKSKLSKRTGKQKESKYIDTNWQRIDDFENIPS</sequence>
<feature type="compositionally biased region" description="Basic and acidic residues" evidence="1">
    <location>
        <begin position="1"/>
        <end position="12"/>
    </location>
</feature>
<comment type="caution">
    <text evidence="2">The sequence shown here is derived from an EMBL/GenBank/DDBJ whole genome shotgun (WGS) entry which is preliminary data.</text>
</comment>
<evidence type="ECO:0000313" key="3">
    <source>
        <dbReference type="Proteomes" id="UP000016843"/>
    </source>
</evidence>
<reference evidence="2 3" key="1">
    <citation type="journal article" date="2013" name="Genome Announc.">
        <title>Draft Genome Sequence of the Psychrophilic and Alkaliphilic Rhodonellum psychrophilum Strain GCM71T.</title>
        <authorList>
            <person name="Hauptmann A.L."/>
            <person name="Glaring M.A."/>
            <person name="Hallin P.F."/>
            <person name="Prieme A."/>
            <person name="Stougaard P."/>
        </authorList>
    </citation>
    <scope>NUCLEOTIDE SEQUENCE [LARGE SCALE GENOMIC DNA]</scope>
    <source>
        <strain evidence="2 3">GCM71</strain>
    </source>
</reference>
<proteinExistence type="predicted"/>
<dbReference type="EMBL" id="AWXR01000031">
    <property type="protein sequence ID" value="ERM82209.1"/>
    <property type="molecule type" value="Genomic_DNA"/>
</dbReference>
<evidence type="ECO:0000313" key="2">
    <source>
        <dbReference type="EMBL" id="ERM82209.1"/>
    </source>
</evidence>
<dbReference type="AlphaFoldDB" id="U5BXB6"/>
<protein>
    <submittedName>
        <fullName evidence="2">Uncharacterized protein</fullName>
    </submittedName>
</protein>
<dbReference type="Proteomes" id="UP000016843">
    <property type="component" value="Unassembled WGS sequence"/>
</dbReference>
<evidence type="ECO:0000256" key="1">
    <source>
        <dbReference type="SAM" id="MobiDB-lite"/>
    </source>
</evidence>
<keyword evidence="3" id="KW-1185">Reference proteome</keyword>
<gene>
    <name evidence="2" type="ORF">P872_07320</name>
</gene>